<dbReference type="InterPro" id="IPR002656">
    <property type="entry name" value="Acyl_transf_3_dom"/>
</dbReference>
<reference evidence="3 4" key="1">
    <citation type="submission" date="2023-12" db="EMBL/GenBank/DDBJ databases">
        <title>Novel species of the genus Arcicella isolated from rivers.</title>
        <authorList>
            <person name="Lu H."/>
        </authorList>
    </citation>
    <scope>NUCLEOTIDE SEQUENCE [LARGE SCALE GENOMIC DNA]</scope>
    <source>
        <strain evidence="3 4">DC2W</strain>
    </source>
</reference>
<feature type="transmembrane region" description="Helical" evidence="1">
    <location>
        <begin position="188"/>
        <end position="206"/>
    </location>
</feature>
<feature type="domain" description="Acyltransferase 3" evidence="2">
    <location>
        <begin position="6"/>
        <end position="319"/>
    </location>
</feature>
<feature type="transmembrane region" description="Helical" evidence="1">
    <location>
        <begin position="44"/>
        <end position="63"/>
    </location>
</feature>
<keyword evidence="3" id="KW-0808">Transferase</keyword>
<keyword evidence="3" id="KW-0012">Acyltransferase</keyword>
<feature type="transmembrane region" description="Helical" evidence="1">
    <location>
        <begin position="83"/>
        <end position="100"/>
    </location>
</feature>
<name>A0ABU5S9G8_9BACT</name>
<keyword evidence="1" id="KW-0812">Transmembrane</keyword>
<feature type="transmembrane region" description="Helical" evidence="1">
    <location>
        <begin position="107"/>
        <end position="128"/>
    </location>
</feature>
<gene>
    <name evidence="3" type="ORF">VB776_19400</name>
</gene>
<feature type="transmembrane region" description="Helical" evidence="1">
    <location>
        <begin position="267"/>
        <end position="287"/>
    </location>
</feature>
<accession>A0ABU5S9G8</accession>
<keyword evidence="1" id="KW-0472">Membrane</keyword>
<comment type="caution">
    <text evidence="3">The sequence shown here is derived from an EMBL/GenBank/DDBJ whole genome shotgun (WGS) entry which is preliminary data.</text>
</comment>
<dbReference type="PANTHER" id="PTHR23028:SF53">
    <property type="entry name" value="ACYL_TRANSF_3 DOMAIN-CONTAINING PROTEIN"/>
    <property type="match status" value="1"/>
</dbReference>
<sequence length="342" mass="40762">MNLKHLTFIRFIVATWVVIFHDWQSLRKYVRTDSPIDVFLGNGNVAVPFFFTLSGFVLAINYVDKLNNWKDIEKYIAKRLFRIYPIYFISVFFTLYFEVLNHQSSNFFKIFINVILVHSWLINSFDLIINHPSWSLSIEFFLYLIFPLLIFFFRKNRAIKINLIILAFITGIWQILCITGFIYDIPYALSWVFTFSIGIIWGLIYLKKQYNSSLLLTFIGLLLILSVSFGFVNFWNNIAIFCFGVGFFLFLVSSLQSNLSIFMSLPIFVKLGEISYSIYIIQFPVRMWFRKVLYMYNIHLSSFKDFMVFYITLCLLSLLAYEWIEKPIKRKLENVFLRQTYK</sequence>
<organism evidence="3 4">
    <name type="scientific">Arcicella gelida</name>
    <dbReference type="NCBI Taxonomy" id="2984195"/>
    <lineage>
        <taxon>Bacteria</taxon>
        <taxon>Pseudomonadati</taxon>
        <taxon>Bacteroidota</taxon>
        <taxon>Cytophagia</taxon>
        <taxon>Cytophagales</taxon>
        <taxon>Flectobacillaceae</taxon>
        <taxon>Arcicella</taxon>
    </lineage>
</organism>
<dbReference type="PANTHER" id="PTHR23028">
    <property type="entry name" value="ACETYLTRANSFERASE"/>
    <property type="match status" value="1"/>
</dbReference>
<dbReference type="Pfam" id="PF01757">
    <property type="entry name" value="Acyl_transf_3"/>
    <property type="match status" value="1"/>
</dbReference>
<feature type="transmembrane region" description="Helical" evidence="1">
    <location>
        <begin position="238"/>
        <end position="255"/>
    </location>
</feature>
<dbReference type="InterPro" id="IPR050879">
    <property type="entry name" value="Acyltransferase_3"/>
</dbReference>
<keyword evidence="1" id="KW-1133">Transmembrane helix</keyword>
<evidence type="ECO:0000313" key="4">
    <source>
        <dbReference type="Proteomes" id="UP001303899"/>
    </source>
</evidence>
<dbReference type="EC" id="2.3.-.-" evidence="3"/>
<evidence type="ECO:0000313" key="3">
    <source>
        <dbReference type="EMBL" id="MEA5405110.1"/>
    </source>
</evidence>
<dbReference type="GO" id="GO:0016746">
    <property type="term" value="F:acyltransferase activity"/>
    <property type="evidence" value="ECO:0007669"/>
    <property type="project" value="UniProtKB-KW"/>
</dbReference>
<feature type="transmembrane region" description="Helical" evidence="1">
    <location>
        <begin position="213"/>
        <end position="232"/>
    </location>
</feature>
<dbReference type="EMBL" id="JAYGIL010000030">
    <property type="protein sequence ID" value="MEA5405110.1"/>
    <property type="molecule type" value="Genomic_DNA"/>
</dbReference>
<dbReference type="RefSeq" id="WP_323698530.1">
    <property type="nucleotide sequence ID" value="NZ_JAYGIL010000030.1"/>
</dbReference>
<dbReference type="Proteomes" id="UP001303899">
    <property type="component" value="Unassembled WGS sequence"/>
</dbReference>
<feature type="transmembrane region" description="Helical" evidence="1">
    <location>
        <begin position="134"/>
        <end position="154"/>
    </location>
</feature>
<evidence type="ECO:0000256" key="1">
    <source>
        <dbReference type="SAM" id="Phobius"/>
    </source>
</evidence>
<proteinExistence type="predicted"/>
<feature type="transmembrane region" description="Helical" evidence="1">
    <location>
        <begin position="307"/>
        <end position="324"/>
    </location>
</feature>
<feature type="transmembrane region" description="Helical" evidence="1">
    <location>
        <begin position="161"/>
        <end position="182"/>
    </location>
</feature>
<evidence type="ECO:0000259" key="2">
    <source>
        <dbReference type="Pfam" id="PF01757"/>
    </source>
</evidence>
<keyword evidence="4" id="KW-1185">Reference proteome</keyword>
<protein>
    <submittedName>
        <fullName evidence="3">Acyltransferase</fullName>
        <ecNumber evidence="3">2.3.-.-</ecNumber>
    </submittedName>
</protein>